<keyword evidence="2" id="KW-1185">Reference proteome</keyword>
<dbReference type="InterPro" id="IPR011856">
    <property type="entry name" value="tRNA_endonuc-like_dom_sf"/>
</dbReference>
<reference evidence="1 2" key="1">
    <citation type="submission" date="2019-04" db="EMBL/GenBank/DDBJ databases">
        <title>Pedobacter sp. RP-3-22 sp. nov., isolated from Arctic soil.</title>
        <authorList>
            <person name="Dahal R.H."/>
            <person name="Kim D.-U."/>
        </authorList>
    </citation>
    <scope>NUCLEOTIDE SEQUENCE [LARGE SCALE GENOMIC DNA]</scope>
    <source>
        <strain evidence="1 2">RP-3-22</strain>
    </source>
</reference>
<dbReference type="Proteomes" id="UP000309488">
    <property type="component" value="Unassembled WGS sequence"/>
</dbReference>
<comment type="caution">
    <text evidence="1">The sequence shown here is derived from an EMBL/GenBank/DDBJ whole genome shotgun (WGS) entry which is preliminary data.</text>
</comment>
<name>A0A4U1CMV6_9SPHI</name>
<dbReference type="Gene3D" id="3.40.1350.10">
    <property type="match status" value="1"/>
</dbReference>
<organism evidence="1 2">
    <name type="scientific">Pedobacter polaris</name>
    <dbReference type="NCBI Taxonomy" id="2571273"/>
    <lineage>
        <taxon>Bacteria</taxon>
        <taxon>Pseudomonadati</taxon>
        <taxon>Bacteroidota</taxon>
        <taxon>Sphingobacteriia</taxon>
        <taxon>Sphingobacteriales</taxon>
        <taxon>Sphingobacteriaceae</taxon>
        <taxon>Pedobacter</taxon>
    </lineage>
</organism>
<accession>A0A4U1CMV6</accession>
<proteinExistence type="predicted"/>
<evidence type="ECO:0000313" key="1">
    <source>
        <dbReference type="EMBL" id="TKC07993.1"/>
    </source>
</evidence>
<dbReference type="GO" id="GO:0003676">
    <property type="term" value="F:nucleic acid binding"/>
    <property type="evidence" value="ECO:0007669"/>
    <property type="project" value="InterPro"/>
</dbReference>
<dbReference type="OrthoDB" id="5447244at2"/>
<dbReference type="AlphaFoldDB" id="A0A4U1CMV6"/>
<protein>
    <submittedName>
        <fullName evidence="1">Uncharacterized protein</fullName>
    </submittedName>
</protein>
<dbReference type="RefSeq" id="WP_136841517.1">
    <property type="nucleotide sequence ID" value="NZ_SWBR01000003.1"/>
</dbReference>
<dbReference type="EMBL" id="SWBR01000003">
    <property type="protein sequence ID" value="TKC07993.1"/>
    <property type="molecule type" value="Genomic_DNA"/>
</dbReference>
<sequence length="415" mass="47988">MGMFGPTFNDHYQEQLEKVREEILRENDAQILGSDVDELSKYYFQRYSLVALDFDPEDIAFEPKKEVRRVRAHQREFGYQSEGDTNWEYEVAIISLPIQPNSNLHLIMKLNGLTRTLDGFDESISFERNEISYKFDTKWYGGSMDEDAMANEINSKSDRLINLLNAKNSNIIQENTNFLGSIKNILSQRKTKLESDNNKINALTQKIRIPLKQKVPREVTKISVDTRDFVKVVKPTPKLPEEYTLEETILSEILNFIDNQCLTFERTPSSYKQLGEEQLRDIILAALNAIFEGNATGETFVKKGKTDIHLKIEKGEILIFECKLWGGEKTYLDTIDQLTRYVTWRQNYGVIIMFCKNRDFSKVLAQVPGIIQSHSNFVGGYKAIGSSHFVTNHTLPEDTEKKIKVHHLLYNLYSE</sequence>
<gene>
    <name evidence="1" type="ORF">FA048_12575</name>
</gene>
<evidence type="ECO:0000313" key="2">
    <source>
        <dbReference type="Proteomes" id="UP000309488"/>
    </source>
</evidence>